<keyword evidence="4" id="KW-1185">Reference proteome</keyword>
<dbReference type="EMBL" id="JAAPAO010000012">
    <property type="protein sequence ID" value="KAF4677541.1"/>
    <property type="molecule type" value="Genomic_DNA"/>
</dbReference>
<feature type="compositionally biased region" description="Polar residues" evidence="2">
    <location>
        <begin position="357"/>
        <end position="376"/>
    </location>
</feature>
<dbReference type="InterPro" id="IPR011992">
    <property type="entry name" value="EF-hand-dom_pair"/>
</dbReference>
<sequence length="1348" mass="148581">MKQSPTPLLYSANGFFMGLKKGGHGPSGPRRRKYTRPTVPMGDSGTRKPNRLELRAKVHGPNVKRGHEAESAAELQGKDSIIAKLQEHLAKLKAAQLGCNPRQQEHADSPNGSTLGESSNLSSNALLKLPNDVDISRLVSKTTSELGGALDHPEVVHDIVWKLAQELAFSPQAGAQESCIGCSFLSKRLRQSEETLLRCQSDAAKEILLLRRHRNLNDNSLDQFAPEALEPEFYDPLTHFDDKTRQVLQQCVEAKVEYLVGEGQAHPNVMGLLANSPRWRRQRTNDNSLAKTGLPSSASRSARVVPGRVEIPPEPKSPRKTDTPSLEGVEIQTDETASSSALVQTDDVETGKAATDAASQTESASERLTPTATVQLMSTNRVAVGPDDSPEGLHIRLHNAEESTVGKQTRNPASGEIDQVVKAENSPVLAHAEAEESHASQPNCPRSASCEASPSISEYSQEDSGASKDLQDSTSPCRADESSDNSHTDMKRHSVKSEATPRRSVRRRLIEATDGLIPTFTDAPDTPHQPDIRRQSSRVAWEPRSNMCSQGSAAAEHSDIVKADSEGITGVGDCVLSTIVTRDIIARVASKPSQRSIRRRLSDGFTAPDAVADEREPETAKALRMMSDATIQLATVAGNFVASDLDESDGSIEELQRLAAICLEYASAMGSAEAGATYQPSAERNAGPRVDDQQSASADGAPASTSSPKLFLMPPWHSSTSEKEVEALKLENEQLKDLLLELTSRGSNASPQQRGIKFPASLLKSIGPSRRWREYSAREKVFLRLYADAVSRWARGEWRAEATGDLRNSEAAKFAGIRGFIDPFSDDRGPNEFAMKILSKEAEAMALHHPWRFTADELRHPFSAREPFYSEDSASGRVRSATALGLKSKGRTLQAPASTRHQQMFDRMARTHAFSSGRSYSTSFRTRPVRPLYVKLPTVSYSYYVACSATGVPVFIQCDGTGAKDLRDIFQHTLRSCKQHTKCFREVFIRKITDEFPVLTPVQVQALAERYKSVTYPEKVNYRNFQRDVDTLKGERPKQVWACRSSDIPEAVRILFRAAFDQRVDLRELCAEAEGSPWRIAHRLNVHLSEEDAQTMMDTFGLPTAGQGFCIDPYRLHEAYKRFVWNFSHNDFRITKATEPVVQEWTPQSINVLAKSTEGVEEALTRLKHHMTAYVISPAALGDYFETNVTSAIDRMRGETATTDLFHRSLSQLLSALTQDTPLTQVDVDCLTAHFAPSYRRLCAAAAGIPTPVPQVELDALDPTSVLTKASDVQLMPHCKAFDHNRSGCVRVWDLSNILARANIHAKQSEVQALAQAFGRGDGWIDYTRMCEAAERCASDSRKWRHSG</sequence>
<dbReference type="Proteomes" id="UP000591131">
    <property type="component" value="Unassembled WGS sequence"/>
</dbReference>
<name>A0A7J6N3M3_PERCH</name>
<feature type="coiled-coil region" evidence="1">
    <location>
        <begin position="718"/>
        <end position="745"/>
    </location>
</feature>
<organism evidence="3 4">
    <name type="scientific">Perkinsus chesapeaki</name>
    <name type="common">Clam parasite</name>
    <name type="synonym">Perkinsus andrewsi</name>
    <dbReference type="NCBI Taxonomy" id="330153"/>
    <lineage>
        <taxon>Eukaryota</taxon>
        <taxon>Sar</taxon>
        <taxon>Alveolata</taxon>
        <taxon>Perkinsozoa</taxon>
        <taxon>Perkinsea</taxon>
        <taxon>Perkinsida</taxon>
        <taxon>Perkinsidae</taxon>
        <taxon>Perkinsus</taxon>
    </lineage>
</organism>
<feature type="region of interest" description="Disordered" evidence="2">
    <location>
        <begin position="20"/>
        <end position="48"/>
    </location>
</feature>
<comment type="caution">
    <text evidence="3">The sequence shown here is derived from an EMBL/GenBank/DDBJ whole genome shotgun (WGS) entry which is preliminary data.</text>
</comment>
<feature type="compositionally biased region" description="Polar residues" evidence="2">
    <location>
        <begin position="693"/>
        <end position="708"/>
    </location>
</feature>
<feature type="region of interest" description="Disordered" evidence="2">
    <location>
        <begin position="398"/>
        <end position="544"/>
    </location>
</feature>
<feature type="compositionally biased region" description="Polar residues" evidence="2">
    <location>
        <begin position="286"/>
        <end position="300"/>
    </location>
</feature>
<evidence type="ECO:0000313" key="3">
    <source>
        <dbReference type="EMBL" id="KAF4677541.1"/>
    </source>
</evidence>
<feature type="region of interest" description="Disordered" evidence="2">
    <location>
        <begin position="100"/>
        <end position="119"/>
    </location>
</feature>
<accession>A0A7J6N3M3</accession>
<proteinExistence type="predicted"/>
<feature type="compositionally biased region" description="Basic and acidic residues" evidence="2">
    <location>
        <begin position="478"/>
        <end position="501"/>
    </location>
</feature>
<evidence type="ECO:0000256" key="1">
    <source>
        <dbReference type="SAM" id="Coils"/>
    </source>
</evidence>
<feature type="region of interest" description="Disordered" evidence="2">
    <location>
        <begin position="676"/>
        <end position="716"/>
    </location>
</feature>
<evidence type="ECO:0000313" key="4">
    <source>
        <dbReference type="Proteomes" id="UP000591131"/>
    </source>
</evidence>
<feature type="compositionally biased region" description="Polar residues" evidence="2">
    <location>
        <begin position="441"/>
        <end position="464"/>
    </location>
</feature>
<feature type="region of interest" description="Disordered" evidence="2">
    <location>
        <begin position="286"/>
        <end position="376"/>
    </location>
</feature>
<feature type="compositionally biased region" description="Polar residues" evidence="2">
    <location>
        <begin position="334"/>
        <end position="343"/>
    </location>
</feature>
<gene>
    <name evidence="3" type="ORF">FOL47_000929</name>
</gene>
<reference evidence="3 4" key="1">
    <citation type="submission" date="2020-04" db="EMBL/GenBank/DDBJ databases">
        <title>Perkinsus chesapeaki whole genome sequence.</title>
        <authorList>
            <person name="Bogema D.R."/>
        </authorList>
    </citation>
    <scope>NUCLEOTIDE SEQUENCE [LARGE SCALE GENOMIC DNA]</scope>
    <source>
        <strain evidence="3">ATCC PRA-425</strain>
    </source>
</reference>
<keyword evidence="1" id="KW-0175">Coiled coil</keyword>
<protein>
    <submittedName>
        <fullName evidence="3">Uncharacterized protein</fullName>
    </submittedName>
</protein>
<dbReference type="OrthoDB" id="424291at2759"/>
<feature type="compositionally biased region" description="Basic and acidic residues" evidence="2">
    <location>
        <begin position="311"/>
        <end position="322"/>
    </location>
</feature>
<dbReference type="SUPFAM" id="SSF47473">
    <property type="entry name" value="EF-hand"/>
    <property type="match status" value="1"/>
</dbReference>
<evidence type="ECO:0000256" key="2">
    <source>
        <dbReference type="SAM" id="MobiDB-lite"/>
    </source>
</evidence>